<dbReference type="InParanoid" id="A0A078AEG3"/>
<evidence type="ECO:0000256" key="10">
    <source>
        <dbReference type="SAM" id="Phobius"/>
    </source>
</evidence>
<evidence type="ECO:0000256" key="6">
    <source>
        <dbReference type="ARBA" id="ARBA00022989"/>
    </source>
</evidence>
<evidence type="ECO:0000256" key="1">
    <source>
        <dbReference type="ARBA" id="ARBA00004141"/>
    </source>
</evidence>
<evidence type="ECO:0000256" key="4">
    <source>
        <dbReference type="ARBA" id="ARBA00022692"/>
    </source>
</evidence>
<keyword evidence="12" id="KW-1185">Reference proteome</keyword>
<comment type="subcellular location">
    <subcellularLocation>
        <location evidence="1">Membrane</location>
        <topology evidence="1">Multi-pass membrane protein</topology>
    </subcellularLocation>
</comment>
<gene>
    <name evidence="11" type="primary">Contig19089.g20239</name>
    <name evidence="11" type="ORF">STYLEM_9662</name>
</gene>
<name>A0A078AEG3_STYLE</name>
<dbReference type="InterPro" id="IPR018108">
    <property type="entry name" value="MCP_transmembrane"/>
</dbReference>
<dbReference type="Gene3D" id="1.50.40.10">
    <property type="entry name" value="Mitochondrial carrier domain"/>
    <property type="match status" value="1"/>
</dbReference>
<dbReference type="GO" id="GO:0016020">
    <property type="term" value="C:membrane"/>
    <property type="evidence" value="ECO:0007669"/>
    <property type="project" value="UniProtKB-SubCell"/>
</dbReference>
<evidence type="ECO:0000313" key="11">
    <source>
        <dbReference type="EMBL" id="CDW80659.1"/>
    </source>
</evidence>
<evidence type="ECO:0000256" key="2">
    <source>
        <dbReference type="ARBA" id="ARBA00006375"/>
    </source>
</evidence>
<keyword evidence="5" id="KW-0677">Repeat</keyword>
<evidence type="ECO:0000256" key="5">
    <source>
        <dbReference type="ARBA" id="ARBA00022737"/>
    </source>
</evidence>
<sequence length="346" mass="39796">MNNKIYKQFQNNIRASPRFHHRIPKYNFLVNTIQNPSFRFGLFITTFSSVYLLSLIKAQQSDVEIMRLGAAGSLTILTQESIFYFVDAVNIRSKLLHENIHINEMIKRIFKADGIYGLFKGYSATFYSSSVSGYFYFFMYKGIKVQMKDYFQPKTAHGNALIYASASIIAEFLSLIIYYPYELIKVRLLTSNEKYQYRNVSDAIIKIIRKDSIHGLYRGSSAFSLAYIGQYSIQMTIYELYIDYIVRKYGYRVLKDNETSYIVKGSVIGALFAAQFTNCLEVVVVRQQSGSKLNAQQIFKEEGLHILTKGIGAKCILASLQSTAFFISIHYFGKLFNTSLHDEIEE</sequence>
<proteinExistence type="inferred from homology"/>
<evidence type="ECO:0000256" key="8">
    <source>
        <dbReference type="PROSITE-ProRule" id="PRU00282"/>
    </source>
</evidence>
<evidence type="ECO:0000256" key="9">
    <source>
        <dbReference type="RuleBase" id="RU000488"/>
    </source>
</evidence>
<dbReference type="PROSITE" id="PS50920">
    <property type="entry name" value="SOLCAR"/>
    <property type="match status" value="2"/>
</dbReference>
<dbReference type="InterPro" id="IPR023395">
    <property type="entry name" value="MCP_dom_sf"/>
</dbReference>
<accession>A0A078AEG3</accession>
<comment type="similarity">
    <text evidence="2 9">Belongs to the mitochondrial carrier (TC 2.A.29) family.</text>
</comment>
<feature type="transmembrane region" description="Helical" evidence="10">
    <location>
        <begin position="38"/>
        <end position="56"/>
    </location>
</feature>
<dbReference type="SUPFAM" id="SSF103506">
    <property type="entry name" value="Mitochondrial carrier"/>
    <property type="match status" value="1"/>
</dbReference>
<dbReference type="PANTHER" id="PTHR45667">
    <property type="entry name" value="S-ADENOSYLMETHIONINE MITOCHONDRIAL CARRIER PROTEIN"/>
    <property type="match status" value="1"/>
</dbReference>
<reference evidence="11 12" key="1">
    <citation type="submission" date="2014-06" db="EMBL/GenBank/DDBJ databases">
        <authorList>
            <person name="Swart Estienne"/>
        </authorList>
    </citation>
    <scope>NUCLEOTIDE SEQUENCE [LARGE SCALE GENOMIC DNA]</scope>
    <source>
        <strain evidence="11 12">130c</strain>
    </source>
</reference>
<protein>
    <submittedName>
        <fullName evidence="11">Solute carrier family 25 member 44</fullName>
    </submittedName>
</protein>
<evidence type="ECO:0000256" key="7">
    <source>
        <dbReference type="ARBA" id="ARBA00023136"/>
    </source>
</evidence>
<dbReference type="OrthoDB" id="250329at2759"/>
<dbReference type="AlphaFoldDB" id="A0A078AEG3"/>
<keyword evidence="7 8" id="KW-0472">Membrane</keyword>
<dbReference type="Pfam" id="PF00153">
    <property type="entry name" value="Mito_carr"/>
    <property type="match status" value="2"/>
</dbReference>
<feature type="repeat" description="Solcar" evidence="8">
    <location>
        <begin position="63"/>
        <end position="146"/>
    </location>
</feature>
<evidence type="ECO:0000256" key="3">
    <source>
        <dbReference type="ARBA" id="ARBA00022448"/>
    </source>
</evidence>
<dbReference type="EMBL" id="CCKQ01009194">
    <property type="protein sequence ID" value="CDW80659.1"/>
    <property type="molecule type" value="Genomic_DNA"/>
</dbReference>
<evidence type="ECO:0000313" key="12">
    <source>
        <dbReference type="Proteomes" id="UP000039865"/>
    </source>
</evidence>
<keyword evidence="3 9" id="KW-0813">Transport</keyword>
<keyword evidence="6 10" id="KW-1133">Transmembrane helix</keyword>
<feature type="transmembrane region" description="Helical" evidence="10">
    <location>
        <begin position="121"/>
        <end position="139"/>
    </location>
</feature>
<feature type="repeat" description="Solcar" evidence="8">
    <location>
        <begin position="158"/>
        <end position="244"/>
    </location>
</feature>
<dbReference type="Proteomes" id="UP000039865">
    <property type="component" value="Unassembled WGS sequence"/>
</dbReference>
<feature type="transmembrane region" description="Helical" evidence="10">
    <location>
        <begin position="160"/>
        <end position="181"/>
    </location>
</feature>
<organism evidence="11 12">
    <name type="scientific">Stylonychia lemnae</name>
    <name type="common">Ciliate</name>
    <dbReference type="NCBI Taxonomy" id="5949"/>
    <lineage>
        <taxon>Eukaryota</taxon>
        <taxon>Sar</taxon>
        <taxon>Alveolata</taxon>
        <taxon>Ciliophora</taxon>
        <taxon>Intramacronucleata</taxon>
        <taxon>Spirotrichea</taxon>
        <taxon>Stichotrichia</taxon>
        <taxon>Sporadotrichida</taxon>
        <taxon>Oxytrichidae</taxon>
        <taxon>Stylonychinae</taxon>
        <taxon>Stylonychia</taxon>
    </lineage>
</organism>
<keyword evidence="4 8" id="KW-0812">Transmembrane</keyword>